<dbReference type="InterPro" id="IPR015424">
    <property type="entry name" value="PyrdxlP-dep_Trfase"/>
</dbReference>
<sequence>MERQDVINTQGRYIVHSNAERQKMLESMGMAAMDDLYKHVPQHVRLSGLLQLPTALSDPELEAHIRALAGNNQTLYTYQSFLGAGVYEHHVPAVVDAIAERGEFLTAYTPYQPEMSQGLLQVLAEYQEYISALVALPVVNCSCYDGSTALADAIWMSCQNKSTGDRVIVLSDTIWAQTQKIVETYFTGRPVKLVTIPADDDNGLIDLSHLEKLFIETAPESFAFQSPNCYGLLEDTQSIVELCKKYNVTSILHYHPFLSGLFVPPGQLGVDIVCGEGQMLGIPLSGGGASLGYLACTEPFKRFLPGRLVGVVEDIFGNPAYALVNEEREQHVARERATSNICSNQALCALRATVYIASLGNTGLQNLARLNADRGHFFCRLLESIDGVERVYKAAFFNEFVIKLPCASDALLSALLEQKIYGGVALTRNGVDNNLLIAVTEVKSRADLVKAATAFRVAIELLVKGEP</sequence>
<dbReference type="Pfam" id="PF02347">
    <property type="entry name" value="GDC-P"/>
    <property type="match status" value="1"/>
</dbReference>
<dbReference type="Proteomes" id="UP000278587">
    <property type="component" value="Unassembled WGS sequence"/>
</dbReference>
<organism evidence="3 4">
    <name type="scientific">Pseudomonas caricapapayae</name>
    <dbReference type="NCBI Taxonomy" id="46678"/>
    <lineage>
        <taxon>Bacteria</taxon>
        <taxon>Pseudomonadati</taxon>
        <taxon>Pseudomonadota</taxon>
        <taxon>Gammaproteobacteria</taxon>
        <taxon>Pseudomonadales</taxon>
        <taxon>Pseudomonadaceae</taxon>
        <taxon>Pseudomonas</taxon>
    </lineage>
</organism>
<evidence type="ECO:0000313" key="3">
    <source>
        <dbReference type="EMBL" id="RMM07292.1"/>
    </source>
</evidence>
<evidence type="ECO:0000313" key="4">
    <source>
        <dbReference type="Proteomes" id="UP000278587"/>
    </source>
</evidence>
<dbReference type="NCBIfam" id="NF001696">
    <property type="entry name" value="PRK00451.1"/>
    <property type="match status" value="1"/>
</dbReference>
<evidence type="ECO:0000256" key="1">
    <source>
        <dbReference type="ARBA" id="ARBA00023002"/>
    </source>
</evidence>
<gene>
    <name evidence="3" type="ORF">ALQ84_03404</name>
</gene>
<protein>
    <submittedName>
        <fullName evidence="3">Putative glycine dehydrogenase subunit 1</fullName>
    </submittedName>
</protein>
<dbReference type="InterPro" id="IPR015422">
    <property type="entry name" value="PyrdxlP-dep_Trfase_small"/>
</dbReference>
<dbReference type="InterPro" id="IPR023010">
    <property type="entry name" value="GcvPA"/>
</dbReference>
<dbReference type="Gene3D" id="3.90.1150.10">
    <property type="entry name" value="Aspartate Aminotransferase, domain 1"/>
    <property type="match status" value="1"/>
</dbReference>
<proteinExistence type="predicted"/>
<dbReference type="SUPFAM" id="SSF53383">
    <property type="entry name" value="PLP-dependent transferases"/>
    <property type="match status" value="1"/>
</dbReference>
<reference evidence="3 4" key="1">
    <citation type="submission" date="2018-08" db="EMBL/GenBank/DDBJ databases">
        <title>Recombination of ecologically and evolutionarily significant loci maintains genetic cohesion in the Pseudomonas syringae species complex.</title>
        <authorList>
            <person name="Dillon M."/>
            <person name="Thakur S."/>
            <person name="Almeida R.N.D."/>
            <person name="Weir B.S."/>
            <person name="Guttman D.S."/>
        </authorList>
    </citation>
    <scope>NUCLEOTIDE SEQUENCE [LARGE SCALE GENOMIC DNA]</scope>
    <source>
        <strain evidence="3 4">ICMP 4086</strain>
    </source>
</reference>
<name>A0A0P9KK73_9PSED</name>
<evidence type="ECO:0000259" key="2">
    <source>
        <dbReference type="Pfam" id="PF02347"/>
    </source>
</evidence>
<dbReference type="InterPro" id="IPR049315">
    <property type="entry name" value="GDC-P_N"/>
</dbReference>
<dbReference type="GO" id="GO:0004375">
    <property type="term" value="F:glycine dehydrogenase (decarboxylating) activity"/>
    <property type="evidence" value="ECO:0007669"/>
    <property type="project" value="InterPro"/>
</dbReference>
<dbReference type="GO" id="GO:0009116">
    <property type="term" value="P:nucleoside metabolic process"/>
    <property type="evidence" value="ECO:0007669"/>
    <property type="project" value="InterPro"/>
</dbReference>
<dbReference type="PANTHER" id="PTHR42806">
    <property type="entry name" value="GLYCINE CLEAVAGE SYSTEM P-PROTEIN"/>
    <property type="match status" value="1"/>
</dbReference>
<dbReference type="InterPro" id="IPR015421">
    <property type="entry name" value="PyrdxlP-dep_Trfase_major"/>
</dbReference>
<dbReference type="PANTHER" id="PTHR42806:SF1">
    <property type="entry name" value="GLYCINE DEHYDROGENASE (DECARBOXYLATING)"/>
    <property type="match status" value="1"/>
</dbReference>
<dbReference type="AlphaFoldDB" id="A0A0P9KK73"/>
<accession>A0A0P9KK73</accession>
<dbReference type="Gene3D" id="3.40.640.10">
    <property type="entry name" value="Type I PLP-dependent aspartate aminotransferase-like (Major domain)"/>
    <property type="match status" value="1"/>
</dbReference>
<comment type="caution">
    <text evidence="3">The sequence shown here is derived from an EMBL/GenBank/DDBJ whole genome shotgun (WGS) entry which is preliminary data.</text>
</comment>
<feature type="domain" description="Glycine cleavage system P-protein N-terminal" evidence="2">
    <location>
        <begin position="12"/>
        <end position="450"/>
    </location>
</feature>
<keyword evidence="1" id="KW-0560">Oxidoreductase</keyword>
<dbReference type="EMBL" id="RBOC01000143">
    <property type="protein sequence ID" value="RMM07292.1"/>
    <property type="molecule type" value="Genomic_DNA"/>
</dbReference>